<dbReference type="PANTHER" id="PTHR36509">
    <property type="entry name" value="BLL3101 PROTEIN"/>
    <property type="match status" value="1"/>
</dbReference>
<dbReference type="InterPro" id="IPR010679">
    <property type="entry name" value="DUF1254"/>
</dbReference>
<feature type="domain" description="DUF1214" evidence="2">
    <location>
        <begin position="423"/>
        <end position="533"/>
    </location>
</feature>
<dbReference type="Proteomes" id="UP000191980">
    <property type="component" value="Unassembled WGS sequence"/>
</dbReference>
<evidence type="ECO:0008006" key="6">
    <source>
        <dbReference type="Google" id="ProtNLM"/>
    </source>
</evidence>
<evidence type="ECO:0000313" key="5">
    <source>
        <dbReference type="Proteomes" id="UP000191980"/>
    </source>
</evidence>
<evidence type="ECO:0000313" key="4">
    <source>
        <dbReference type="EMBL" id="OQK18503.1"/>
    </source>
</evidence>
<keyword evidence="5" id="KW-1185">Reference proteome</keyword>
<evidence type="ECO:0000259" key="2">
    <source>
        <dbReference type="Pfam" id="PF06742"/>
    </source>
</evidence>
<dbReference type="InterPro" id="IPR010621">
    <property type="entry name" value="DUF1214"/>
</dbReference>
<evidence type="ECO:0000259" key="3">
    <source>
        <dbReference type="Pfam" id="PF06863"/>
    </source>
</evidence>
<dbReference type="InterPro" id="IPR037049">
    <property type="entry name" value="DUF1214_C_sf"/>
</dbReference>
<feature type="chain" id="PRO_5012438475" description="DUF1254 domain-containing protein" evidence="1">
    <location>
        <begin position="28"/>
        <end position="550"/>
    </location>
</feature>
<dbReference type="Gene3D" id="2.60.120.600">
    <property type="entry name" value="Domain of unknown function DUF1214, C-terminal domain"/>
    <property type="match status" value="1"/>
</dbReference>
<name>A0A1V8MB00_9GAMM</name>
<sequence>MQYFIKPLAVLAACTLLAAPNLTTAQASDVIPPSLITPDKMETSLGTLEFKDGAPSNETSTTVYDYLDLMHAVEAYTNAYQGASVASLFKGFHAAGVSDNTAIVWSELMDSKSLFLTANADTVYFWVNVDLSKGPIVVETPPMALGVMDDSWFRWVTDFGLPGPDRGEGGKYLLVPPGYKGELPESGYFENKVRTTRVTMLGRLFLEDNSPKKPVAVIKKTLKIYPYEAGGYGTSIASALQGKATLLRSPKHKLEWSFLRPQPPVKFTEGTGLAINTIPPSDYSYFELINDVVQREPADSLDAEILGSLAAIGIVKGKKFNPDARMKQILTDAAAIGSATARTLNWNPRDTEGFSYYPNSTWTNMLFVGGYNFETPPPKVSADGTITPYPATGARTLNSRTAMFFYATGITPAMVMRLTGIGSQYLASFKDSHGDYFDGAKTYKVTLPKGIPAEKFWSLTLYDNQTRSMLQTPQRFPRAGSQSYPGPAAVANADGSTTVYFSPKKPAGVNDGNWIQTDPAKGWNTLIRFYSPLESFFNKTWRPSEIELVN</sequence>
<gene>
    <name evidence="4" type="ORF">AU255_12025</name>
</gene>
<dbReference type="Pfam" id="PF06863">
    <property type="entry name" value="DUF1254"/>
    <property type="match status" value="1"/>
</dbReference>
<dbReference type="EMBL" id="LPUF01000001">
    <property type="protein sequence ID" value="OQK18503.1"/>
    <property type="molecule type" value="Genomic_DNA"/>
</dbReference>
<protein>
    <recommendedName>
        <fullName evidence="6">DUF1254 domain-containing protein</fullName>
    </recommendedName>
</protein>
<dbReference type="PANTHER" id="PTHR36509:SF3">
    <property type="entry name" value="SIGNAL PEPTIDE PROTEIN"/>
    <property type="match status" value="1"/>
</dbReference>
<proteinExistence type="predicted"/>
<reference evidence="4 5" key="1">
    <citation type="submission" date="2015-12" db="EMBL/GenBank/DDBJ databases">
        <authorList>
            <person name="Shamseldin A."/>
            <person name="Moawad H."/>
            <person name="Abd El-Rahim W.M."/>
            <person name="Sadowsky M.J."/>
        </authorList>
    </citation>
    <scope>NUCLEOTIDE SEQUENCE [LARGE SCALE GENOMIC DNA]</scope>
    <source>
        <strain evidence="4 5">WF1</strain>
    </source>
</reference>
<dbReference type="Gene3D" id="2.60.40.1610">
    <property type="entry name" value="Domain of unknown function DUF1254"/>
    <property type="match status" value="1"/>
</dbReference>
<dbReference type="AlphaFoldDB" id="A0A1V8MB00"/>
<dbReference type="OrthoDB" id="272779at2"/>
<dbReference type="RefSeq" id="WP_080523105.1">
    <property type="nucleotide sequence ID" value="NZ_LPUF01000001.1"/>
</dbReference>
<feature type="domain" description="DUF1254" evidence="3">
    <location>
        <begin position="100"/>
        <end position="226"/>
    </location>
</feature>
<dbReference type="InterPro" id="IPR037050">
    <property type="entry name" value="DUF1254_sf"/>
</dbReference>
<evidence type="ECO:0000256" key="1">
    <source>
        <dbReference type="SAM" id="SignalP"/>
    </source>
</evidence>
<accession>A0A1V8MB00</accession>
<keyword evidence="1" id="KW-0732">Signal</keyword>
<feature type="signal peptide" evidence="1">
    <location>
        <begin position="1"/>
        <end position="27"/>
    </location>
</feature>
<dbReference type="STRING" id="1420851.AU255_12025"/>
<organism evidence="4 5">
    <name type="scientific">Methyloprofundus sedimenti</name>
    <dbReference type="NCBI Taxonomy" id="1420851"/>
    <lineage>
        <taxon>Bacteria</taxon>
        <taxon>Pseudomonadati</taxon>
        <taxon>Pseudomonadota</taxon>
        <taxon>Gammaproteobacteria</taxon>
        <taxon>Methylococcales</taxon>
        <taxon>Methylococcaceae</taxon>
        <taxon>Methyloprofundus</taxon>
    </lineage>
</organism>
<dbReference type="SUPFAM" id="SSF160935">
    <property type="entry name" value="VPA0735-like"/>
    <property type="match status" value="1"/>
</dbReference>
<comment type="caution">
    <text evidence="4">The sequence shown here is derived from an EMBL/GenBank/DDBJ whole genome shotgun (WGS) entry which is preliminary data.</text>
</comment>
<dbReference type="Gene3D" id="1.10.3360.10">
    <property type="entry name" value="VPA0735-like domain"/>
    <property type="match status" value="1"/>
</dbReference>
<dbReference type="Pfam" id="PF06742">
    <property type="entry name" value="DUF1214"/>
    <property type="match status" value="1"/>
</dbReference>